<organism evidence="1 4">
    <name type="scientific">Peronospora belbahrii</name>
    <dbReference type="NCBI Taxonomy" id="622444"/>
    <lineage>
        <taxon>Eukaryota</taxon>
        <taxon>Sar</taxon>
        <taxon>Stramenopiles</taxon>
        <taxon>Oomycota</taxon>
        <taxon>Peronosporomycetes</taxon>
        <taxon>Peronosporales</taxon>
        <taxon>Peronosporaceae</taxon>
        <taxon>Peronospora</taxon>
    </lineage>
</organism>
<dbReference type="AlphaFoldDB" id="A0AAU9KQP2"/>
<accession>A0AAU9KQP2</accession>
<comment type="caution">
    <text evidence="1">The sequence shown here is derived from an EMBL/GenBank/DDBJ whole genome shotgun (WGS) entry which is preliminary data.</text>
</comment>
<protein>
    <submittedName>
        <fullName evidence="1">Uncharacterized protein</fullName>
    </submittedName>
</protein>
<gene>
    <name evidence="2" type="ORF">PBS001_LOCUS8219</name>
    <name evidence="1" type="ORF">PBS003_LOCUS3376</name>
</gene>
<keyword evidence="3" id="KW-1185">Reference proteome</keyword>
<evidence type="ECO:0000313" key="2">
    <source>
        <dbReference type="EMBL" id="CAH0521777.1"/>
    </source>
</evidence>
<dbReference type="Proteomes" id="UP001158986">
    <property type="component" value="Unassembled WGS sequence"/>
</dbReference>
<evidence type="ECO:0000313" key="3">
    <source>
        <dbReference type="Proteomes" id="UP001158986"/>
    </source>
</evidence>
<evidence type="ECO:0000313" key="4">
    <source>
        <dbReference type="Proteomes" id="UP001160483"/>
    </source>
</evidence>
<dbReference type="EMBL" id="CAKLCB010000383">
    <property type="protein sequence ID" value="CAH0521777.1"/>
    <property type="molecule type" value="Genomic_DNA"/>
</dbReference>
<name>A0AAU9KQP2_9STRA</name>
<dbReference type="EMBL" id="CAKKTJ010000157">
    <property type="protein sequence ID" value="CAH0476602.1"/>
    <property type="molecule type" value="Genomic_DNA"/>
</dbReference>
<sequence>MGGGPPHTDVVRSSCFVTFPEQVHAEPVPVDAWYLFAAGLTFLRRLSRDRVGDSMHIALLLQVVDDETTERRYVSVGSNTVLQCALQETFDYPDKALILHVIDVGKVRGQKRIHVRPEVNPNVSPEPVEPMGLVFPILSVDGVSNAVEVPIAQMPSGSLYNQMSQSMFNYRKDDGARWNGEKSGKFYELDQSLSQSAFFVEERDYTRREKQEEQQHETLGERKQKAGVPIAVEAVGNLLPPAKQMQMESDCVEQENESTIPVATVVEVDSAHVPCDYVMLELQTGAGLPETPANASSTYFISSRWAEQADEMSASMRLEQLPPPRTSLVRATPRGSNVPAFPNLEDSFVILERQEL</sequence>
<proteinExistence type="predicted"/>
<dbReference type="Proteomes" id="UP001160483">
    <property type="component" value="Unassembled WGS sequence"/>
</dbReference>
<evidence type="ECO:0000313" key="1">
    <source>
        <dbReference type="EMBL" id="CAH0476602.1"/>
    </source>
</evidence>
<reference evidence="1 3" key="1">
    <citation type="submission" date="2021-11" db="EMBL/GenBank/DDBJ databases">
        <authorList>
            <person name="Islam A."/>
            <person name="Islam S."/>
            <person name="Flora M.S."/>
            <person name="Rahman M."/>
            <person name="Ziaur R.M."/>
            <person name="Epstein J.H."/>
            <person name="Hassan M."/>
            <person name="Klassen M."/>
            <person name="Woodard K."/>
            <person name="Webb A."/>
            <person name="Webby R.J."/>
            <person name="El Zowalaty M.E."/>
        </authorList>
    </citation>
    <scope>NUCLEOTIDE SEQUENCE</scope>
    <source>
        <strain evidence="2">Pbs1</strain>
        <strain evidence="1">Pbs3</strain>
    </source>
</reference>